<protein>
    <submittedName>
        <fullName evidence="1">Uncharacterized protein</fullName>
    </submittedName>
</protein>
<dbReference type="EMBL" id="OU594956">
    <property type="protein sequence ID" value="CAG9281367.1"/>
    <property type="molecule type" value="Genomic_DNA"/>
</dbReference>
<dbReference type="InterPro" id="IPR032675">
    <property type="entry name" value="LRR_dom_sf"/>
</dbReference>
<sequence length="496" mass="56047">MDLNDVFQSFRSLHGVQSEFTTCNIEEFIVQGDLLRDFPEVSFAQFSSFLELNNVVWLTPACYVTSVIVPHEDISRAEESGDIYDEYARVDGSQDWVGEMRGIVVRSKLFLHAQTATDILLSLLIRDHSESLFFRGAGAFATFPASNGVFEALLMNTNCKTAPAVTLSNMMLTPEQCQILARSKLSRLHVLENVECEDRGDGFAEQLVASHIGAAAPSKKVSIPHSTLSHLTLACEKLSEETLEIIIESFGRAVSLRYLTLSGDFRFSKRKSMAIVALFSETNLTNVDISNALLPSEAFGVLFQLPNLLELAVCCQGLPPCFTEGILLNRSIHVLDLYRDPRAVQLPLTNESMDRFFASIRHHPQLYQLTFDSLYVDENRPDYPTRRHHTESLQSVFKTNRTIRKLRLAASEWDETLLSTIQEQVHVNKYRPRSQALLMEAAVDRRALLGHALVAVNHKRYASDRTFLILSQNVDVFSIKHGRRHSNLVAKRKRFQ</sequence>
<evidence type="ECO:0000313" key="1">
    <source>
        <dbReference type="EMBL" id="CAG9281367.1"/>
    </source>
</evidence>
<dbReference type="AlphaFoldDB" id="A0A8J9T0R4"/>
<dbReference type="SUPFAM" id="SSF52047">
    <property type="entry name" value="RNI-like"/>
    <property type="match status" value="1"/>
</dbReference>
<dbReference type="Gene3D" id="3.80.10.10">
    <property type="entry name" value="Ribonuclease Inhibitor"/>
    <property type="match status" value="1"/>
</dbReference>
<organism evidence="1">
    <name type="scientific">Phaeodactylum tricornutum</name>
    <name type="common">Diatom</name>
    <dbReference type="NCBI Taxonomy" id="2850"/>
    <lineage>
        <taxon>Eukaryota</taxon>
        <taxon>Sar</taxon>
        <taxon>Stramenopiles</taxon>
        <taxon>Ochrophyta</taxon>
        <taxon>Bacillariophyta</taxon>
        <taxon>Bacillariophyceae</taxon>
        <taxon>Bacillariophycidae</taxon>
        <taxon>Naviculales</taxon>
        <taxon>Phaeodactylaceae</taxon>
        <taxon>Phaeodactylum</taxon>
    </lineage>
</organism>
<accession>A0A8J9T0R4</accession>
<dbReference type="Proteomes" id="UP000836788">
    <property type="component" value="Chromosome 15"/>
</dbReference>
<proteinExistence type="predicted"/>
<reference evidence="1" key="1">
    <citation type="submission" date="2022-02" db="EMBL/GenBank/DDBJ databases">
        <authorList>
            <person name="Giguere J D."/>
        </authorList>
    </citation>
    <scope>NUCLEOTIDE SEQUENCE</scope>
    <source>
        <strain evidence="1">CCAP 1055/1</strain>
    </source>
</reference>
<name>A0A8J9T0R4_PHATR</name>
<gene>
    <name evidence="1" type="ORF">PTTT1_LOCUS16241</name>
</gene>